<feature type="transmembrane region" description="Helical" evidence="5">
    <location>
        <begin position="259"/>
        <end position="278"/>
    </location>
</feature>
<gene>
    <name evidence="6" type="ORF">P167DRAFT_554839</name>
</gene>
<dbReference type="FunCoup" id="A0A3N4KJN3">
    <property type="interactions" value="34"/>
</dbReference>
<evidence type="ECO:0000313" key="7">
    <source>
        <dbReference type="Proteomes" id="UP000277580"/>
    </source>
</evidence>
<sequence>MSHTSANNTIIDPKDCTFETCSIEDSYFDYRPSLALNSLLIALFGLSVVLYLIQGIRYKTWSFLAVMLLGNIGEIIGYAGRVMGYNNPFTMDPFLIQICCLTFAPAFFAAGIYLCLSRIVIIFGADISRIPPKAYTWLFVTCDFISLVLQAAGGGIASVTSQDGESPTLGTNIMITGLAFQVFTLAMFMILCAEYALRVVRRKGSLDPTHAKLRASRKFRGFLCALALSTTFIMIRSVYRVIEMAQGWSGALMADETLFFILEGVMVVCAVGALNVFHPGWCFGEGYRLVGELGF</sequence>
<dbReference type="PANTHER" id="PTHR31465:SF7">
    <property type="entry name" value="SPHINGOID LONG-CHAIN BASE TRANSPORTER RSB1"/>
    <property type="match status" value="1"/>
</dbReference>
<evidence type="ECO:0000256" key="4">
    <source>
        <dbReference type="ARBA" id="ARBA00023136"/>
    </source>
</evidence>
<keyword evidence="4 5" id="KW-0472">Membrane</keyword>
<dbReference type="InParanoid" id="A0A3N4KJN3"/>
<dbReference type="GO" id="GO:0005886">
    <property type="term" value="C:plasma membrane"/>
    <property type="evidence" value="ECO:0007669"/>
    <property type="project" value="TreeGrafter"/>
</dbReference>
<feature type="transmembrane region" description="Helical" evidence="5">
    <location>
        <begin position="178"/>
        <end position="200"/>
    </location>
</feature>
<keyword evidence="7" id="KW-1185">Reference proteome</keyword>
<dbReference type="AlphaFoldDB" id="A0A3N4KJN3"/>
<organism evidence="6 7">
    <name type="scientific">Morchella conica CCBAS932</name>
    <dbReference type="NCBI Taxonomy" id="1392247"/>
    <lineage>
        <taxon>Eukaryota</taxon>
        <taxon>Fungi</taxon>
        <taxon>Dikarya</taxon>
        <taxon>Ascomycota</taxon>
        <taxon>Pezizomycotina</taxon>
        <taxon>Pezizomycetes</taxon>
        <taxon>Pezizales</taxon>
        <taxon>Morchellaceae</taxon>
        <taxon>Morchella</taxon>
    </lineage>
</organism>
<dbReference type="GO" id="GO:0000324">
    <property type="term" value="C:fungal-type vacuole"/>
    <property type="evidence" value="ECO:0007669"/>
    <property type="project" value="TreeGrafter"/>
</dbReference>
<evidence type="ECO:0000256" key="2">
    <source>
        <dbReference type="ARBA" id="ARBA00022692"/>
    </source>
</evidence>
<accession>A0A3N4KJN3</accession>
<name>A0A3N4KJN3_9PEZI</name>
<evidence type="ECO:0000313" key="6">
    <source>
        <dbReference type="EMBL" id="RPB09522.1"/>
    </source>
</evidence>
<keyword evidence="2 5" id="KW-0812">Transmembrane</keyword>
<comment type="subcellular location">
    <subcellularLocation>
        <location evidence="1">Membrane</location>
        <topology evidence="1">Multi-pass membrane protein</topology>
    </subcellularLocation>
</comment>
<evidence type="ECO:0000256" key="3">
    <source>
        <dbReference type="ARBA" id="ARBA00022989"/>
    </source>
</evidence>
<dbReference type="EMBL" id="ML119151">
    <property type="protein sequence ID" value="RPB09522.1"/>
    <property type="molecule type" value="Genomic_DNA"/>
</dbReference>
<feature type="transmembrane region" description="Helical" evidence="5">
    <location>
        <begin position="137"/>
        <end position="158"/>
    </location>
</feature>
<dbReference type="PANTHER" id="PTHR31465">
    <property type="entry name" value="PROTEIN RTA1-RELATED"/>
    <property type="match status" value="1"/>
</dbReference>
<evidence type="ECO:0000256" key="5">
    <source>
        <dbReference type="SAM" id="Phobius"/>
    </source>
</evidence>
<reference evidence="6 7" key="1">
    <citation type="journal article" date="2018" name="Nat. Ecol. Evol.">
        <title>Pezizomycetes genomes reveal the molecular basis of ectomycorrhizal truffle lifestyle.</title>
        <authorList>
            <person name="Murat C."/>
            <person name="Payen T."/>
            <person name="Noel B."/>
            <person name="Kuo A."/>
            <person name="Morin E."/>
            <person name="Chen J."/>
            <person name="Kohler A."/>
            <person name="Krizsan K."/>
            <person name="Balestrini R."/>
            <person name="Da Silva C."/>
            <person name="Montanini B."/>
            <person name="Hainaut M."/>
            <person name="Levati E."/>
            <person name="Barry K.W."/>
            <person name="Belfiori B."/>
            <person name="Cichocki N."/>
            <person name="Clum A."/>
            <person name="Dockter R.B."/>
            <person name="Fauchery L."/>
            <person name="Guy J."/>
            <person name="Iotti M."/>
            <person name="Le Tacon F."/>
            <person name="Lindquist E.A."/>
            <person name="Lipzen A."/>
            <person name="Malagnac F."/>
            <person name="Mello A."/>
            <person name="Molinier V."/>
            <person name="Miyauchi S."/>
            <person name="Poulain J."/>
            <person name="Riccioni C."/>
            <person name="Rubini A."/>
            <person name="Sitrit Y."/>
            <person name="Splivallo R."/>
            <person name="Traeger S."/>
            <person name="Wang M."/>
            <person name="Zifcakova L."/>
            <person name="Wipf D."/>
            <person name="Zambonelli A."/>
            <person name="Paolocci F."/>
            <person name="Nowrousian M."/>
            <person name="Ottonello S."/>
            <person name="Baldrian P."/>
            <person name="Spatafora J.W."/>
            <person name="Henrissat B."/>
            <person name="Nagy L.G."/>
            <person name="Aury J.M."/>
            <person name="Wincker P."/>
            <person name="Grigoriev I.V."/>
            <person name="Bonfante P."/>
            <person name="Martin F.M."/>
        </authorList>
    </citation>
    <scope>NUCLEOTIDE SEQUENCE [LARGE SCALE GENOMIC DNA]</scope>
    <source>
        <strain evidence="6 7">CCBAS932</strain>
    </source>
</reference>
<feature type="transmembrane region" description="Helical" evidence="5">
    <location>
        <begin position="94"/>
        <end position="116"/>
    </location>
</feature>
<feature type="transmembrane region" description="Helical" evidence="5">
    <location>
        <begin position="221"/>
        <end position="239"/>
    </location>
</feature>
<feature type="transmembrane region" description="Helical" evidence="5">
    <location>
        <begin position="34"/>
        <end position="53"/>
    </location>
</feature>
<keyword evidence="3 5" id="KW-1133">Transmembrane helix</keyword>
<dbReference type="Pfam" id="PF04479">
    <property type="entry name" value="RTA1"/>
    <property type="match status" value="1"/>
</dbReference>
<dbReference type="InterPro" id="IPR007568">
    <property type="entry name" value="RTA1"/>
</dbReference>
<dbReference type="OrthoDB" id="4521223at2759"/>
<dbReference type="STRING" id="1392247.A0A3N4KJN3"/>
<evidence type="ECO:0000256" key="1">
    <source>
        <dbReference type="ARBA" id="ARBA00004141"/>
    </source>
</evidence>
<proteinExistence type="predicted"/>
<protein>
    <submittedName>
        <fullName evidence="6">RTA1-domain-containing protein</fullName>
    </submittedName>
</protein>
<dbReference type="Proteomes" id="UP000277580">
    <property type="component" value="Unassembled WGS sequence"/>
</dbReference>
<feature type="transmembrane region" description="Helical" evidence="5">
    <location>
        <begin position="60"/>
        <end position="79"/>
    </location>
</feature>